<evidence type="ECO:0000313" key="1">
    <source>
        <dbReference type="EMBL" id="WMN07075.1"/>
    </source>
</evidence>
<dbReference type="EMBL" id="CP129970">
    <property type="protein sequence ID" value="WMN07075.1"/>
    <property type="molecule type" value="Genomic_DNA"/>
</dbReference>
<accession>A0AA51N7H4</accession>
<dbReference type="AlphaFoldDB" id="A0AA51N7H4"/>
<dbReference type="PANTHER" id="PTHR31118">
    <property type="entry name" value="CYCLASE-LIKE PROTEIN 2"/>
    <property type="match status" value="1"/>
</dbReference>
<dbReference type="GO" id="GO:0019441">
    <property type="term" value="P:L-tryptophan catabolic process to kynurenine"/>
    <property type="evidence" value="ECO:0007669"/>
    <property type="project" value="InterPro"/>
</dbReference>
<dbReference type="RefSeq" id="WP_308357111.1">
    <property type="nucleotide sequence ID" value="NZ_CP129970.2"/>
</dbReference>
<protein>
    <submittedName>
        <fullName evidence="1">Cyclase family protein</fullName>
        <ecNumber evidence="1">3.5.-.-</ecNumber>
    </submittedName>
</protein>
<dbReference type="PANTHER" id="PTHR31118:SF12">
    <property type="entry name" value="CYCLASE-LIKE PROTEIN 2"/>
    <property type="match status" value="1"/>
</dbReference>
<name>A0AA51N7H4_9BACT</name>
<keyword evidence="1" id="KW-0378">Hydrolase</keyword>
<dbReference type="Pfam" id="PF04199">
    <property type="entry name" value="Cyclase"/>
    <property type="match status" value="1"/>
</dbReference>
<gene>
    <name evidence="1" type="ORF">QYS48_27690</name>
</gene>
<dbReference type="EC" id="3.5.-.-" evidence="1"/>
<dbReference type="SUPFAM" id="SSF102198">
    <property type="entry name" value="Putative cyclase"/>
    <property type="match status" value="1"/>
</dbReference>
<dbReference type="GO" id="GO:0004061">
    <property type="term" value="F:arylformamidase activity"/>
    <property type="evidence" value="ECO:0007669"/>
    <property type="project" value="InterPro"/>
</dbReference>
<dbReference type="Gene3D" id="3.50.30.50">
    <property type="entry name" value="Putative cyclase"/>
    <property type="match status" value="1"/>
</dbReference>
<sequence>MNILLIIYLEMPEIIDLSQEIYEGMPVFKDLPQVKMEIHNSHEEWAGIKNPEKRTPAVHKLELGEHTGTHVDAINHMGQEYEGQSIDIMPLSIFYTEGICLDFSHKNLNELIEIEDFKAACTKDKIEIKEKDTVLIYTDHYRKYFNTSDWPFGPGISSDCARWLGEQKISAFGVETMAPGVRKVSNKEVHQICGELGFTHYENMVNLHQLIGRGRFRFIAFPLKIRGGTGSPVRAVAVFE</sequence>
<dbReference type="InterPro" id="IPR007325">
    <property type="entry name" value="KFase/CYL"/>
</dbReference>
<keyword evidence="2" id="KW-1185">Reference proteome</keyword>
<organism evidence="1 2">
    <name type="scientific">Marivirga arenosa</name>
    <dbReference type="NCBI Taxonomy" id="3059076"/>
    <lineage>
        <taxon>Bacteria</taxon>
        <taxon>Pseudomonadati</taxon>
        <taxon>Bacteroidota</taxon>
        <taxon>Cytophagia</taxon>
        <taxon>Cytophagales</taxon>
        <taxon>Marivirgaceae</taxon>
        <taxon>Marivirga</taxon>
    </lineage>
</organism>
<reference evidence="1" key="1">
    <citation type="submission" date="2023-08" db="EMBL/GenBank/DDBJ databases">
        <title>Comparative genomics and taxonomic characterization of three novel marine species of genus Marivirga.</title>
        <authorList>
            <person name="Muhammad N."/>
            <person name="Kim S.-G."/>
        </authorList>
    </citation>
    <scope>NUCLEOTIDE SEQUENCE [LARGE SCALE GENOMIC DNA]</scope>
    <source>
        <strain evidence="1">ABR2-2</strain>
    </source>
</reference>
<dbReference type="InterPro" id="IPR037175">
    <property type="entry name" value="KFase_sf"/>
</dbReference>
<evidence type="ECO:0000313" key="2">
    <source>
        <dbReference type="Proteomes" id="UP001244443"/>
    </source>
</evidence>
<dbReference type="Proteomes" id="UP001244443">
    <property type="component" value="Chromosome"/>
</dbReference>
<proteinExistence type="predicted"/>